<dbReference type="Gene3D" id="3.10.580.10">
    <property type="entry name" value="CBS-domain"/>
    <property type="match status" value="1"/>
</dbReference>
<comment type="cofactor">
    <cofactor evidence="1">
        <name>pyridoxal 5'-phosphate</name>
        <dbReference type="ChEBI" id="CHEBI:597326"/>
    </cofactor>
</comment>
<keyword evidence="3" id="KW-0663">Pyridoxal phosphate</keyword>
<evidence type="ECO:0000256" key="4">
    <source>
        <dbReference type="PROSITE-ProRule" id="PRU00703"/>
    </source>
</evidence>
<dbReference type="InterPro" id="IPR000644">
    <property type="entry name" value="CBS_dom"/>
</dbReference>
<dbReference type="GO" id="GO:0006535">
    <property type="term" value="P:cysteine biosynthetic process from serine"/>
    <property type="evidence" value="ECO:0007669"/>
    <property type="project" value="InterPro"/>
</dbReference>
<dbReference type="PROSITE" id="PS51371">
    <property type="entry name" value="CBS"/>
    <property type="match status" value="1"/>
</dbReference>
<dbReference type="InterPro" id="IPR046342">
    <property type="entry name" value="CBS_dom_sf"/>
</dbReference>
<dbReference type="AlphaFoldDB" id="A0A7Y8Y3J7"/>
<feature type="domain" description="CBS" evidence="5">
    <location>
        <begin position="340"/>
        <end position="397"/>
    </location>
</feature>
<keyword evidence="4" id="KW-0129">CBS domain</keyword>
<evidence type="ECO:0000259" key="5">
    <source>
        <dbReference type="PROSITE" id="PS51371"/>
    </source>
</evidence>
<sequence length="453" mass="50288">MKYAENILGTIGNTPMVKLNKVTKEIDALVLAKVETFNPGNSVKDRMAVKMIEDAEADGRLKPGGTIIEGTSGNTGMGLALGAIVKGYKLVCVITDKQSKEKMDILRAVGAKVVVCPTDVEPSDPRSYYSVSRRLAEETPNAWYVNQYDNMSNTQAHYEQTGPEIWEQTDGKITHFIVGVGTGGTISGVAKYLKERNPNVKIWGVDTYGSVFKKYHETGIFDENEIYSYITEGIGEDILPKNVDFSLIDGFTKVTDKDAAVYTRKLALEEGIFVGNSAGAAIKGVLQLKEHFKPEDVVVVLFHDSGSRYVGKMFNDDWMRERGFLDEDITKAEDLIKDHIEKPLVVVRTEELVSHAIERMRKYKISQIPVIDINGFVGSVDETDLFQSYISDKNAAEKPIREVMGKPYPIVKAGTPVEEISKLINKENQAVLVDLGDGRHHIITKYDIIGTIK</sequence>
<evidence type="ECO:0000256" key="2">
    <source>
        <dbReference type="ARBA" id="ARBA00007103"/>
    </source>
</evidence>
<evidence type="ECO:0000256" key="3">
    <source>
        <dbReference type="ARBA" id="ARBA00022898"/>
    </source>
</evidence>
<dbReference type="Pfam" id="PF00571">
    <property type="entry name" value="CBS"/>
    <property type="match status" value="2"/>
</dbReference>
<dbReference type="FunFam" id="3.40.50.1100:FF:000118">
    <property type="entry name" value="Related to CYS4-cystathionine beta-synthase"/>
    <property type="match status" value="1"/>
</dbReference>
<dbReference type="FunFam" id="3.40.50.1100:FF:000003">
    <property type="entry name" value="Cystathionine beta-synthase"/>
    <property type="match status" value="1"/>
</dbReference>
<evidence type="ECO:0000256" key="1">
    <source>
        <dbReference type="ARBA" id="ARBA00001933"/>
    </source>
</evidence>
<dbReference type="InterPro" id="IPR001216">
    <property type="entry name" value="P-phosphate_BS"/>
</dbReference>
<organism evidence="6 7">
    <name type="scientific">Flavobacterium agri</name>
    <dbReference type="NCBI Taxonomy" id="2743471"/>
    <lineage>
        <taxon>Bacteria</taxon>
        <taxon>Pseudomonadati</taxon>
        <taxon>Bacteroidota</taxon>
        <taxon>Flavobacteriia</taxon>
        <taxon>Flavobacteriales</taxon>
        <taxon>Flavobacteriaceae</taxon>
        <taxon>Flavobacterium</taxon>
    </lineage>
</organism>
<name>A0A7Y8Y3J7_9FLAO</name>
<comment type="caution">
    <text evidence="6">The sequence shown here is derived from an EMBL/GenBank/DDBJ whole genome shotgun (WGS) entry which is preliminary data.</text>
</comment>
<evidence type="ECO:0000313" key="6">
    <source>
        <dbReference type="EMBL" id="NYA71876.1"/>
    </source>
</evidence>
<dbReference type="EMBL" id="JACBJI010000005">
    <property type="protein sequence ID" value="NYA71876.1"/>
    <property type="molecule type" value="Genomic_DNA"/>
</dbReference>
<dbReference type="Proteomes" id="UP000535020">
    <property type="component" value="Unassembled WGS sequence"/>
</dbReference>
<dbReference type="SUPFAM" id="SSF53686">
    <property type="entry name" value="Tryptophan synthase beta subunit-like PLP-dependent enzymes"/>
    <property type="match status" value="1"/>
</dbReference>
<dbReference type="InterPro" id="IPR050214">
    <property type="entry name" value="Cys_Synth/Cystath_Beta-Synth"/>
</dbReference>
<dbReference type="GO" id="GO:0016765">
    <property type="term" value="F:transferase activity, transferring alkyl or aryl (other than methyl) groups"/>
    <property type="evidence" value="ECO:0007669"/>
    <property type="project" value="UniProtKB-ARBA"/>
</dbReference>
<dbReference type="RefSeq" id="WP_176006683.1">
    <property type="nucleotide sequence ID" value="NZ_JABWMI010000014.1"/>
</dbReference>
<comment type="similarity">
    <text evidence="2">Belongs to the cysteine synthase/cystathionine beta-synthase family.</text>
</comment>
<accession>A0A7Y8Y3J7</accession>
<dbReference type="SMART" id="SM00116">
    <property type="entry name" value="CBS"/>
    <property type="match status" value="2"/>
</dbReference>
<dbReference type="InterPro" id="IPR001926">
    <property type="entry name" value="TrpB-like_PALP"/>
</dbReference>
<keyword evidence="7" id="KW-1185">Reference proteome</keyword>
<gene>
    <name evidence="6" type="ORF">HZF10_13165</name>
</gene>
<dbReference type="InterPro" id="IPR036052">
    <property type="entry name" value="TrpB-like_PALP_sf"/>
</dbReference>
<dbReference type="Gene3D" id="3.40.50.1100">
    <property type="match status" value="2"/>
</dbReference>
<dbReference type="PANTHER" id="PTHR10314">
    <property type="entry name" value="CYSTATHIONINE BETA-SYNTHASE"/>
    <property type="match status" value="1"/>
</dbReference>
<dbReference type="CDD" id="cd01561">
    <property type="entry name" value="CBS_like"/>
    <property type="match status" value="1"/>
</dbReference>
<protein>
    <submittedName>
        <fullName evidence="6">Pyridoxal-phosphate dependent enzyme</fullName>
    </submittedName>
</protein>
<proteinExistence type="inferred from homology"/>
<dbReference type="Pfam" id="PF00291">
    <property type="entry name" value="PALP"/>
    <property type="match status" value="1"/>
</dbReference>
<dbReference type="PROSITE" id="PS00901">
    <property type="entry name" value="CYS_SYNTHASE"/>
    <property type="match status" value="1"/>
</dbReference>
<reference evidence="6 7" key="1">
    <citation type="submission" date="2020-07" db="EMBL/GenBank/DDBJ databases">
        <authorList>
            <person name="Sun Q."/>
        </authorList>
    </citation>
    <scope>NUCLEOTIDE SEQUENCE [LARGE SCALE GENOMIC DNA]</scope>
    <source>
        <strain evidence="6 7">MAH-1</strain>
    </source>
</reference>
<dbReference type="SUPFAM" id="SSF54631">
    <property type="entry name" value="CBS-domain pair"/>
    <property type="match status" value="1"/>
</dbReference>
<evidence type="ECO:0000313" key="7">
    <source>
        <dbReference type="Proteomes" id="UP000535020"/>
    </source>
</evidence>